<organism evidence="2 3">
    <name type="scientific">Cardiocondyla obscurior</name>
    <dbReference type="NCBI Taxonomy" id="286306"/>
    <lineage>
        <taxon>Eukaryota</taxon>
        <taxon>Metazoa</taxon>
        <taxon>Ecdysozoa</taxon>
        <taxon>Arthropoda</taxon>
        <taxon>Hexapoda</taxon>
        <taxon>Insecta</taxon>
        <taxon>Pterygota</taxon>
        <taxon>Neoptera</taxon>
        <taxon>Endopterygota</taxon>
        <taxon>Hymenoptera</taxon>
        <taxon>Apocrita</taxon>
        <taxon>Aculeata</taxon>
        <taxon>Formicoidea</taxon>
        <taxon>Formicidae</taxon>
        <taxon>Myrmicinae</taxon>
        <taxon>Cardiocondyla</taxon>
    </lineage>
</organism>
<name>A0AAW2FK75_9HYME</name>
<dbReference type="AlphaFoldDB" id="A0AAW2FK75"/>
<evidence type="ECO:0000256" key="1">
    <source>
        <dbReference type="SAM" id="Phobius"/>
    </source>
</evidence>
<feature type="transmembrane region" description="Helical" evidence="1">
    <location>
        <begin position="6"/>
        <end position="23"/>
    </location>
</feature>
<sequence>MSLLPLSALSFFFFKLFFFFFNLHNTRKQIIREPLNTSTFASVQLRRLENEILDAYGNALRDKTTAILDNARRESKWPAFVKAERSRQSHEMLAKVNIRPIREEEAT</sequence>
<proteinExistence type="predicted"/>
<keyword evidence="1" id="KW-0812">Transmembrane</keyword>
<protein>
    <submittedName>
        <fullName evidence="2">Uncharacterized protein</fullName>
    </submittedName>
</protein>
<comment type="caution">
    <text evidence="2">The sequence shown here is derived from an EMBL/GenBank/DDBJ whole genome shotgun (WGS) entry which is preliminary data.</text>
</comment>
<keyword evidence="1" id="KW-0472">Membrane</keyword>
<dbReference type="EMBL" id="JADYXP020000011">
    <property type="protein sequence ID" value="KAL0114562.1"/>
    <property type="molecule type" value="Genomic_DNA"/>
</dbReference>
<dbReference type="Proteomes" id="UP001430953">
    <property type="component" value="Unassembled WGS sequence"/>
</dbReference>
<gene>
    <name evidence="2" type="ORF">PUN28_011693</name>
</gene>
<keyword evidence="1" id="KW-1133">Transmembrane helix</keyword>
<evidence type="ECO:0000313" key="3">
    <source>
        <dbReference type="Proteomes" id="UP001430953"/>
    </source>
</evidence>
<reference evidence="2 3" key="1">
    <citation type="submission" date="2023-03" db="EMBL/GenBank/DDBJ databases">
        <title>High recombination rates correlate with genetic variation in Cardiocondyla obscurior ants.</title>
        <authorList>
            <person name="Errbii M."/>
        </authorList>
    </citation>
    <scope>NUCLEOTIDE SEQUENCE [LARGE SCALE GENOMIC DNA]</scope>
    <source>
        <strain evidence="2">Alpha-2009</strain>
        <tissue evidence="2">Whole body</tissue>
    </source>
</reference>
<evidence type="ECO:0000313" key="2">
    <source>
        <dbReference type="EMBL" id="KAL0114562.1"/>
    </source>
</evidence>
<accession>A0AAW2FK75</accession>
<keyword evidence="3" id="KW-1185">Reference proteome</keyword>